<dbReference type="PANTHER" id="PTHR30461">
    <property type="entry name" value="DNA-INVERTASE FROM LAMBDOID PROPHAGE"/>
    <property type="match status" value="1"/>
</dbReference>
<dbReference type="SMART" id="SM00857">
    <property type="entry name" value="Resolvase"/>
    <property type="match status" value="1"/>
</dbReference>
<keyword evidence="3" id="KW-0238">DNA-binding</keyword>
<dbReference type="CDD" id="cd00338">
    <property type="entry name" value="Ser_Recombinase"/>
    <property type="match status" value="1"/>
</dbReference>
<organism evidence="9">
    <name type="scientific">Siphoviridae sp. ctO0R2</name>
    <dbReference type="NCBI Taxonomy" id="2825476"/>
    <lineage>
        <taxon>Viruses</taxon>
        <taxon>Duplodnaviria</taxon>
        <taxon>Heunggongvirae</taxon>
        <taxon>Uroviricota</taxon>
        <taxon>Caudoviricetes</taxon>
    </lineage>
</organism>
<dbReference type="InterPro" id="IPR050639">
    <property type="entry name" value="SSR_resolvase"/>
</dbReference>
<name>A0A8S5PED9_9CAUD</name>
<dbReference type="Pfam" id="PF07508">
    <property type="entry name" value="Recombinase"/>
    <property type="match status" value="1"/>
</dbReference>
<dbReference type="InterPro" id="IPR036162">
    <property type="entry name" value="Resolvase-like_N_sf"/>
</dbReference>
<keyword evidence="1" id="KW-0229">DNA integration</keyword>
<dbReference type="Gene3D" id="3.90.1750.20">
    <property type="entry name" value="Putative Large Serine Recombinase, Chain B, Domain 2"/>
    <property type="match status" value="1"/>
</dbReference>
<dbReference type="EMBL" id="BK015400">
    <property type="protein sequence ID" value="DAE04973.1"/>
    <property type="molecule type" value="Genomic_DNA"/>
</dbReference>
<dbReference type="PROSITE" id="PS51736">
    <property type="entry name" value="RECOMBINASES_3"/>
    <property type="match status" value="1"/>
</dbReference>
<evidence type="ECO:0000256" key="6">
    <source>
        <dbReference type="PROSITE-ProRule" id="PRU10137"/>
    </source>
</evidence>
<protein>
    <submittedName>
        <fullName evidence="9">Integrase</fullName>
    </submittedName>
</protein>
<feature type="domain" description="Resolvase/invertase-type recombinase catalytic" evidence="7">
    <location>
        <begin position="5"/>
        <end position="155"/>
    </location>
</feature>
<keyword evidence="2" id="KW-0230">DNA invertase</keyword>
<evidence type="ECO:0000259" key="7">
    <source>
        <dbReference type="PROSITE" id="PS51736"/>
    </source>
</evidence>
<dbReference type="Pfam" id="PF00239">
    <property type="entry name" value="Resolvase"/>
    <property type="match status" value="1"/>
</dbReference>
<dbReference type="InterPro" id="IPR006118">
    <property type="entry name" value="Recombinase_CS"/>
</dbReference>
<dbReference type="GO" id="GO:0015074">
    <property type="term" value="P:DNA integration"/>
    <property type="evidence" value="ECO:0007669"/>
    <property type="project" value="UniProtKB-KW"/>
</dbReference>
<dbReference type="GO" id="GO:0003677">
    <property type="term" value="F:DNA binding"/>
    <property type="evidence" value="ECO:0007669"/>
    <property type="project" value="UniProtKB-KW"/>
</dbReference>
<evidence type="ECO:0000259" key="8">
    <source>
        <dbReference type="PROSITE" id="PS51737"/>
    </source>
</evidence>
<accession>A0A8S5PED9</accession>
<evidence type="ECO:0000313" key="9">
    <source>
        <dbReference type="EMBL" id="DAE04973.1"/>
    </source>
</evidence>
<dbReference type="PROSITE" id="PS00397">
    <property type="entry name" value="RECOMBINASES_1"/>
    <property type="match status" value="1"/>
</dbReference>
<dbReference type="SUPFAM" id="SSF53041">
    <property type="entry name" value="Resolvase-like"/>
    <property type="match status" value="1"/>
</dbReference>
<sequence>MNFKNAVGYIRVSTEGQVGDDKFGIDSQKQSILLYANENGYNIVEWFIDKAVSGVKDNRPELDKILYGTDVTNPPYEAVIVAKSDRMARDIKLYFYYLYTLEKKNIKLLSVCEQFDDDNGLSGIYRSIMLFVAEQERRNIAMRTSSGRRIKAKAGGYSGGRSPYGYKVENSQLVINEDEVPIVKAVFEGLDAGRTLWDIADGLTAAGYTTRKGTPFRESNVRSIRDNRPFYEGMYKYGKDMNWVKGVHEPILKKEG</sequence>
<dbReference type="InterPro" id="IPR011109">
    <property type="entry name" value="DNA_bind_recombinase_dom"/>
</dbReference>
<evidence type="ECO:0000256" key="2">
    <source>
        <dbReference type="ARBA" id="ARBA00023100"/>
    </source>
</evidence>
<evidence type="ECO:0000256" key="5">
    <source>
        <dbReference type="PIRSR" id="PIRSR606118-50"/>
    </source>
</evidence>
<dbReference type="Gene3D" id="3.40.50.1390">
    <property type="entry name" value="Resolvase, N-terminal catalytic domain"/>
    <property type="match status" value="1"/>
</dbReference>
<keyword evidence="4" id="KW-0233">DNA recombination</keyword>
<dbReference type="InterPro" id="IPR038109">
    <property type="entry name" value="DNA_bind_recomb_sf"/>
</dbReference>
<feature type="active site" description="O-(5'-phospho-DNA)-serine intermediate" evidence="5 6">
    <location>
        <position position="13"/>
    </location>
</feature>
<proteinExistence type="predicted"/>
<evidence type="ECO:0000256" key="4">
    <source>
        <dbReference type="ARBA" id="ARBA00023172"/>
    </source>
</evidence>
<evidence type="ECO:0000256" key="3">
    <source>
        <dbReference type="ARBA" id="ARBA00023125"/>
    </source>
</evidence>
<feature type="domain" description="Recombinase" evidence="8">
    <location>
        <begin position="163"/>
        <end position="256"/>
    </location>
</feature>
<dbReference type="GO" id="GO:0000150">
    <property type="term" value="F:DNA strand exchange activity"/>
    <property type="evidence" value="ECO:0007669"/>
    <property type="project" value="UniProtKB-KW"/>
</dbReference>
<dbReference type="PANTHER" id="PTHR30461:SF23">
    <property type="entry name" value="DNA RECOMBINASE-RELATED"/>
    <property type="match status" value="1"/>
</dbReference>
<evidence type="ECO:0000256" key="1">
    <source>
        <dbReference type="ARBA" id="ARBA00022908"/>
    </source>
</evidence>
<dbReference type="PROSITE" id="PS51737">
    <property type="entry name" value="RECOMBINASE_DNA_BIND"/>
    <property type="match status" value="1"/>
</dbReference>
<reference evidence="9" key="1">
    <citation type="journal article" date="2021" name="Proc. Natl. Acad. Sci. U.S.A.">
        <title>A Catalog of Tens of Thousands of Viruses from Human Metagenomes Reveals Hidden Associations with Chronic Diseases.</title>
        <authorList>
            <person name="Tisza M.J."/>
            <person name="Buck C.B."/>
        </authorList>
    </citation>
    <scope>NUCLEOTIDE SEQUENCE</scope>
    <source>
        <strain evidence="9">CtO0R2</strain>
    </source>
</reference>
<dbReference type="InterPro" id="IPR006119">
    <property type="entry name" value="Resolv_N"/>
</dbReference>